<evidence type="ECO:0000313" key="4">
    <source>
        <dbReference type="EMBL" id="QIG42466.1"/>
    </source>
</evidence>
<protein>
    <submittedName>
        <fullName evidence="4">Uncharacterized protein</fullName>
    </submittedName>
</protein>
<dbReference type="Proteomes" id="UP000502996">
    <property type="component" value="Chromosome"/>
</dbReference>
<dbReference type="GO" id="GO:0015031">
    <property type="term" value="P:protein transport"/>
    <property type="evidence" value="ECO:0007669"/>
    <property type="project" value="UniProtKB-KW"/>
</dbReference>
<evidence type="ECO:0000313" key="5">
    <source>
        <dbReference type="Proteomes" id="UP000502996"/>
    </source>
</evidence>
<feature type="region of interest" description="Disordered" evidence="3">
    <location>
        <begin position="1"/>
        <end position="22"/>
    </location>
</feature>
<dbReference type="PANTHER" id="PTHR34982">
    <property type="entry name" value="YOP PROTEINS TRANSLOCATION PROTEIN L"/>
    <property type="match status" value="1"/>
</dbReference>
<dbReference type="AlphaFoldDB" id="A0A6G6WB76"/>
<reference evidence="4 5" key="1">
    <citation type="submission" date="2020-02" db="EMBL/GenBank/DDBJ databases">
        <title>Full genome sequence of Nocardioides sp. R-3366.</title>
        <authorList>
            <person name="Im W.-T."/>
        </authorList>
    </citation>
    <scope>NUCLEOTIDE SEQUENCE [LARGE SCALE GENOMIC DNA]</scope>
    <source>
        <strain evidence="4 5">R-3366</strain>
    </source>
</reference>
<organism evidence="4 5">
    <name type="scientific">Nocardioides anomalus</name>
    <dbReference type="NCBI Taxonomy" id="2712223"/>
    <lineage>
        <taxon>Bacteria</taxon>
        <taxon>Bacillati</taxon>
        <taxon>Actinomycetota</taxon>
        <taxon>Actinomycetes</taxon>
        <taxon>Propionibacteriales</taxon>
        <taxon>Nocardioidaceae</taxon>
        <taxon>Nocardioides</taxon>
    </lineage>
</organism>
<name>A0A6G6WB76_9ACTN</name>
<evidence type="ECO:0000256" key="3">
    <source>
        <dbReference type="SAM" id="MobiDB-lite"/>
    </source>
</evidence>
<gene>
    <name evidence="4" type="ORF">G5V58_06495</name>
</gene>
<sequence>MTSSNEFRPLPTPELRTGDLTRFGGSTVLGDEVTEHALSSLVEQARTAARSQGYSVGWAEGRRDAAAAAAREAEEREAAARAAREHDESRHKDVLQALTRATEGVVQAVTEAQSAVHAQAVELARELTEAMVGHELRASDAAGQTAAEVVMRVLGEAPTGQPFVLRVHPLVADTSALAELAEAGVRIVPDALLAAHDAIVEVDHRLLDLRISAAIERVREVLT</sequence>
<dbReference type="EMBL" id="CP049257">
    <property type="protein sequence ID" value="QIG42466.1"/>
    <property type="molecule type" value="Genomic_DNA"/>
</dbReference>
<dbReference type="GO" id="GO:0005829">
    <property type="term" value="C:cytosol"/>
    <property type="evidence" value="ECO:0007669"/>
    <property type="project" value="TreeGrafter"/>
</dbReference>
<dbReference type="RefSeq" id="WP_165230045.1">
    <property type="nucleotide sequence ID" value="NZ_CP049257.1"/>
</dbReference>
<dbReference type="InterPro" id="IPR051472">
    <property type="entry name" value="T3SS_Stator/FliH"/>
</dbReference>
<proteinExistence type="predicted"/>
<keyword evidence="1" id="KW-0813">Transport</keyword>
<keyword evidence="5" id="KW-1185">Reference proteome</keyword>
<evidence type="ECO:0000256" key="2">
    <source>
        <dbReference type="ARBA" id="ARBA00022927"/>
    </source>
</evidence>
<dbReference type="KEGG" id="nano:G5V58_06495"/>
<dbReference type="PANTHER" id="PTHR34982:SF1">
    <property type="entry name" value="FLAGELLAR ASSEMBLY PROTEIN FLIH"/>
    <property type="match status" value="1"/>
</dbReference>
<accession>A0A6G6WB76</accession>
<evidence type="ECO:0000256" key="1">
    <source>
        <dbReference type="ARBA" id="ARBA00022448"/>
    </source>
</evidence>
<keyword evidence="2" id="KW-0653">Protein transport</keyword>